<protein>
    <submittedName>
        <fullName evidence="6">HTH-type transcriptional regulator GltR</fullName>
    </submittedName>
</protein>
<dbReference type="Gene3D" id="1.10.10.10">
    <property type="entry name" value="Winged helix-like DNA-binding domain superfamily/Winged helix DNA-binding domain"/>
    <property type="match status" value="1"/>
</dbReference>
<evidence type="ECO:0000256" key="4">
    <source>
        <dbReference type="ARBA" id="ARBA00023163"/>
    </source>
</evidence>
<dbReference type="PROSITE" id="PS50931">
    <property type="entry name" value="HTH_LYSR"/>
    <property type="match status" value="1"/>
</dbReference>
<evidence type="ECO:0000313" key="6">
    <source>
        <dbReference type="EMBL" id="CAH0537762.1"/>
    </source>
</evidence>
<name>A0ABM9A241_9VIBR</name>
<keyword evidence="7" id="KW-1185">Reference proteome</keyword>
<organism evidence="6 7">
    <name type="scientific">Vibrio marisflavi CECT 7928</name>
    <dbReference type="NCBI Taxonomy" id="634439"/>
    <lineage>
        <taxon>Bacteria</taxon>
        <taxon>Pseudomonadati</taxon>
        <taxon>Pseudomonadota</taxon>
        <taxon>Gammaproteobacteria</taxon>
        <taxon>Vibrionales</taxon>
        <taxon>Vibrionaceae</taxon>
        <taxon>Vibrio</taxon>
    </lineage>
</organism>
<dbReference type="InterPro" id="IPR000847">
    <property type="entry name" value="LysR_HTH_N"/>
</dbReference>
<dbReference type="EMBL" id="CAKLDM010000001">
    <property type="protein sequence ID" value="CAH0537762.1"/>
    <property type="molecule type" value="Genomic_DNA"/>
</dbReference>
<keyword evidence="4" id="KW-0804">Transcription</keyword>
<dbReference type="PANTHER" id="PTHR30126:SF40">
    <property type="entry name" value="HTH-TYPE TRANSCRIPTIONAL REGULATOR GLTR"/>
    <property type="match status" value="1"/>
</dbReference>
<dbReference type="Gene3D" id="3.40.190.290">
    <property type="match status" value="1"/>
</dbReference>
<dbReference type="Proteomes" id="UP000838748">
    <property type="component" value="Unassembled WGS sequence"/>
</dbReference>
<dbReference type="InterPro" id="IPR036390">
    <property type="entry name" value="WH_DNA-bd_sf"/>
</dbReference>
<keyword evidence="3" id="KW-0238">DNA-binding</keyword>
<sequence>MDLQSLRTFDMVVKQGGISSAAKKLNTVQSNVTMRIQRLESELDVALFHRKGRSLVLTVAGRTLQEYAQKMLQLEQQTTTALRHIGSESGELRVGSIETFAATELPMVLKTCKEAHPNISLQVYSSTTSDLVRRLLGHELDVIFASGPVEHKELVTESVREDSLVLVHKRGSKVKDLPLILFREGCSFRAQAMAWRRSCGDTELKLMELGSLDGILGCAAIGLGCTVMPEKVLKASRRYEELTVSQLPTEFTRTQVQLLRHKDTALLPSMETFKNILNCQPENM</sequence>
<dbReference type="SUPFAM" id="SSF46785">
    <property type="entry name" value="Winged helix' DNA-binding domain"/>
    <property type="match status" value="1"/>
</dbReference>
<evidence type="ECO:0000259" key="5">
    <source>
        <dbReference type="PROSITE" id="PS50931"/>
    </source>
</evidence>
<evidence type="ECO:0000256" key="2">
    <source>
        <dbReference type="ARBA" id="ARBA00023015"/>
    </source>
</evidence>
<gene>
    <name evidence="6" type="primary">gltR</name>
    <name evidence="6" type="ORF">VMF7928_01315</name>
</gene>
<accession>A0ABM9A241</accession>
<comment type="similarity">
    <text evidence="1">Belongs to the LysR transcriptional regulatory family.</text>
</comment>
<dbReference type="PANTHER" id="PTHR30126">
    <property type="entry name" value="HTH-TYPE TRANSCRIPTIONAL REGULATOR"/>
    <property type="match status" value="1"/>
</dbReference>
<comment type="caution">
    <text evidence="6">The sequence shown here is derived from an EMBL/GenBank/DDBJ whole genome shotgun (WGS) entry which is preliminary data.</text>
</comment>
<dbReference type="PRINTS" id="PR00039">
    <property type="entry name" value="HTHLYSR"/>
</dbReference>
<proteinExistence type="inferred from homology"/>
<dbReference type="Pfam" id="PF00126">
    <property type="entry name" value="HTH_1"/>
    <property type="match status" value="1"/>
</dbReference>
<evidence type="ECO:0000313" key="7">
    <source>
        <dbReference type="Proteomes" id="UP000838748"/>
    </source>
</evidence>
<dbReference type="Pfam" id="PF03466">
    <property type="entry name" value="LysR_substrate"/>
    <property type="match status" value="1"/>
</dbReference>
<dbReference type="RefSeq" id="WP_237360656.1">
    <property type="nucleotide sequence ID" value="NZ_CAKLDM010000001.1"/>
</dbReference>
<dbReference type="InterPro" id="IPR036388">
    <property type="entry name" value="WH-like_DNA-bd_sf"/>
</dbReference>
<dbReference type="SUPFAM" id="SSF53850">
    <property type="entry name" value="Periplasmic binding protein-like II"/>
    <property type="match status" value="1"/>
</dbReference>
<dbReference type="InterPro" id="IPR005119">
    <property type="entry name" value="LysR_subst-bd"/>
</dbReference>
<reference evidence="6" key="1">
    <citation type="submission" date="2021-11" db="EMBL/GenBank/DDBJ databases">
        <authorList>
            <person name="Rodrigo-Torres L."/>
            <person name="Arahal R. D."/>
            <person name="Lucena T."/>
        </authorList>
    </citation>
    <scope>NUCLEOTIDE SEQUENCE</scope>
    <source>
        <strain evidence="6">CECT 7928</strain>
    </source>
</reference>
<evidence type="ECO:0000256" key="1">
    <source>
        <dbReference type="ARBA" id="ARBA00009437"/>
    </source>
</evidence>
<evidence type="ECO:0000256" key="3">
    <source>
        <dbReference type="ARBA" id="ARBA00023125"/>
    </source>
</evidence>
<keyword evidence="2" id="KW-0805">Transcription regulation</keyword>
<feature type="domain" description="HTH lysR-type" evidence="5">
    <location>
        <begin position="1"/>
        <end position="58"/>
    </location>
</feature>